<keyword evidence="2" id="KW-1185">Reference proteome</keyword>
<dbReference type="Proteomes" id="UP001153678">
    <property type="component" value="Unassembled WGS sequence"/>
</dbReference>
<dbReference type="SUPFAM" id="SSF81901">
    <property type="entry name" value="HCP-like"/>
    <property type="match status" value="1"/>
</dbReference>
<dbReference type="PANTHER" id="PTHR43628:SF1">
    <property type="entry name" value="CHITIN SYNTHASE REGULATORY FACTOR 2-RELATED"/>
    <property type="match status" value="1"/>
</dbReference>
<dbReference type="PANTHER" id="PTHR43628">
    <property type="entry name" value="ACTIVATOR OF C KINASE PROTEIN 1-RELATED"/>
    <property type="match status" value="1"/>
</dbReference>
<reference evidence="1" key="1">
    <citation type="submission" date="2022-08" db="EMBL/GenBank/DDBJ databases">
        <authorList>
            <person name="Kallberg Y."/>
            <person name="Tangrot J."/>
            <person name="Rosling A."/>
        </authorList>
    </citation>
    <scope>NUCLEOTIDE SEQUENCE</scope>
    <source>
        <strain evidence="1">Wild A</strain>
    </source>
</reference>
<dbReference type="Pfam" id="PF08238">
    <property type="entry name" value="Sel1"/>
    <property type="match status" value="2"/>
</dbReference>
<dbReference type="AlphaFoldDB" id="A0A9W4WT48"/>
<name>A0A9W4WT48_9GLOM</name>
<dbReference type="EMBL" id="CAMKVN010003596">
    <property type="protein sequence ID" value="CAI2185140.1"/>
    <property type="molecule type" value="Genomic_DNA"/>
</dbReference>
<sequence length="90" mass="10141">NEHVPGIERLGDCYIQGIGTSVDERRAFELYLKAANMNYNVAQYNVAICFEDGIGTTKNKEKANEWYKKAAANGFDYKRITTLIDKSTGQ</sequence>
<dbReference type="InterPro" id="IPR052945">
    <property type="entry name" value="Mitotic_Regulator"/>
</dbReference>
<gene>
    <name evidence="1" type="ORF">FWILDA_LOCUS11928</name>
</gene>
<dbReference type="OrthoDB" id="2384430at2759"/>
<feature type="non-terminal residue" evidence="1">
    <location>
        <position position="1"/>
    </location>
</feature>
<protein>
    <submittedName>
        <fullName evidence="1">18568_t:CDS:1</fullName>
    </submittedName>
</protein>
<organism evidence="1 2">
    <name type="scientific">Funneliformis geosporum</name>
    <dbReference type="NCBI Taxonomy" id="1117311"/>
    <lineage>
        <taxon>Eukaryota</taxon>
        <taxon>Fungi</taxon>
        <taxon>Fungi incertae sedis</taxon>
        <taxon>Mucoromycota</taxon>
        <taxon>Glomeromycotina</taxon>
        <taxon>Glomeromycetes</taxon>
        <taxon>Glomerales</taxon>
        <taxon>Glomeraceae</taxon>
        <taxon>Funneliformis</taxon>
    </lineage>
</organism>
<proteinExistence type="predicted"/>
<dbReference type="InterPro" id="IPR006597">
    <property type="entry name" value="Sel1-like"/>
</dbReference>
<evidence type="ECO:0000313" key="1">
    <source>
        <dbReference type="EMBL" id="CAI2185140.1"/>
    </source>
</evidence>
<accession>A0A9W4WT48</accession>
<dbReference type="SMART" id="SM00671">
    <property type="entry name" value="SEL1"/>
    <property type="match status" value="2"/>
</dbReference>
<dbReference type="Gene3D" id="1.25.40.10">
    <property type="entry name" value="Tetratricopeptide repeat domain"/>
    <property type="match status" value="1"/>
</dbReference>
<evidence type="ECO:0000313" key="2">
    <source>
        <dbReference type="Proteomes" id="UP001153678"/>
    </source>
</evidence>
<dbReference type="InterPro" id="IPR011990">
    <property type="entry name" value="TPR-like_helical_dom_sf"/>
</dbReference>
<comment type="caution">
    <text evidence="1">The sequence shown here is derived from an EMBL/GenBank/DDBJ whole genome shotgun (WGS) entry which is preliminary data.</text>
</comment>